<feature type="domain" description="UspA" evidence="2">
    <location>
        <begin position="213"/>
        <end position="274"/>
    </location>
</feature>
<dbReference type="PANTHER" id="PTHR46268:SF6">
    <property type="entry name" value="UNIVERSAL STRESS PROTEIN UP12"/>
    <property type="match status" value="1"/>
</dbReference>
<feature type="domain" description="UspA" evidence="2">
    <location>
        <begin position="1"/>
        <end position="147"/>
    </location>
</feature>
<dbReference type="InterPro" id="IPR014729">
    <property type="entry name" value="Rossmann-like_a/b/a_fold"/>
</dbReference>
<dbReference type="EMBL" id="JAJJMM010000001">
    <property type="protein sequence ID" value="MCC9065644.1"/>
    <property type="molecule type" value="Genomic_DNA"/>
</dbReference>
<proteinExistence type="inferred from homology"/>
<reference evidence="3" key="1">
    <citation type="submission" date="2021-11" db="EMBL/GenBank/DDBJ databases">
        <title>Description of novel Flavobacterium species.</title>
        <authorList>
            <person name="Saticioglu I.B."/>
            <person name="Ay H."/>
            <person name="Altun S."/>
            <person name="Duman M."/>
        </authorList>
    </citation>
    <scope>NUCLEOTIDE SEQUENCE</scope>
    <source>
        <strain evidence="3">F-30</strain>
    </source>
</reference>
<dbReference type="Proteomes" id="UP001430679">
    <property type="component" value="Unassembled WGS sequence"/>
</dbReference>
<dbReference type="PRINTS" id="PR01438">
    <property type="entry name" value="UNVRSLSTRESS"/>
</dbReference>
<dbReference type="Gene3D" id="3.40.50.620">
    <property type="entry name" value="HUPs"/>
    <property type="match status" value="2"/>
</dbReference>
<sequence length="277" mass="31738">MKKILFPTDFSECATNAFVHALEFAKVVNAELILLHTFEIPVYDSQFFPENYAAIYSSIELAKFEMFKDEIPKLRTIADERNLGDIVIKHRLMDGDLIYNLKNAVEEDKVDFVIMGSSGETDWTKFFLGSNTSAVISEIQVPVLCIPADTKFKKIKNIGFTTRYREKDKVELRKVLDIAKKTNAKVKSLYVKTSSSDVSDVTIKEWEKEFANENIEFLVLPSDEVKETILDFILYKDIDVLTTITHKRSFFEGLFDSSFTKKIAKEVSVPVLVMHET</sequence>
<evidence type="ECO:0000313" key="4">
    <source>
        <dbReference type="Proteomes" id="UP001430679"/>
    </source>
</evidence>
<dbReference type="Pfam" id="PF00582">
    <property type="entry name" value="Usp"/>
    <property type="match status" value="2"/>
</dbReference>
<dbReference type="InterPro" id="IPR006015">
    <property type="entry name" value="Universal_stress_UspA"/>
</dbReference>
<evidence type="ECO:0000259" key="2">
    <source>
        <dbReference type="Pfam" id="PF00582"/>
    </source>
</evidence>
<protein>
    <submittedName>
        <fullName evidence="3">Universal stress protein</fullName>
    </submittedName>
</protein>
<dbReference type="SUPFAM" id="SSF52402">
    <property type="entry name" value="Adenine nucleotide alpha hydrolases-like"/>
    <property type="match status" value="2"/>
</dbReference>
<comment type="caution">
    <text evidence="3">The sequence shown here is derived from an EMBL/GenBank/DDBJ whole genome shotgun (WGS) entry which is preliminary data.</text>
</comment>
<dbReference type="CDD" id="cd00293">
    <property type="entry name" value="USP-like"/>
    <property type="match status" value="1"/>
</dbReference>
<dbReference type="PANTHER" id="PTHR46268">
    <property type="entry name" value="STRESS RESPONSE PROTEIN NHAX"/>
    <property type="match status" value="1"/>
</dbReference>
<dbReference type="InterPro" id="IPR006016">
    <property type="entry name" value="UspA"/>
</dbReference>
<gene>
    <name evidence="3" type="ORF">LNP81_21815</name>
</gene>
<evidence type="ECO:0000313" key="3">
    <source>
        <dbReference type="EMBL" id="MCC9065644.1"/>
    </source>
</evidence>
<keyword evidence="4" id="KW-1185">Reference proteome</keyword>
<evidence type="ECO:0000256" key="1">
    <source>
        <dbReference type="ARBA" id="ARBA00008791"/>
    </source>
</evidence>
<dbReference type="RefSeq" id="WP_230039397.1">
    <property type="nucleotide sequence ID" value="NZ_JAJJMM010000001.1"/>
</dbReference>
<name>A0ABS8MJJ4_9FLAO</name>
<organism evidence="3 4">
    <name type="scientific">Flavobacterium piscisymbiosum</name>
    <dbReference type="NCBI Taxonomy" id="2893753"/>
    <lineage>
        <taxon>Bacteria</taxon>
        <taxon>Pseudomonadati</taxon>
        <taxon>Bacteroidota</taxon>
        <taxon>Flavobacteriia</taxon>
        <taxon>Flavobacteriales</taxon>
        <taxon>Flavobacteriaceae</taxon>
        <taxon>Flavobacterium</taxon>
    </lineage>
</organism>
<comment type="similarity">
    <text evidence="1">Belongs to the universal stress protein A family.</text>
</comment>
<accession>A0ABS8MJJ4</accession>